<dbReference type="Proteomes" id="UP000492821">
    <property type="component" value="Unassembled WGS sequence"/>
</dbReference>
<keyword evidence="1" id="KW-1185">Reference proteome</keyword>
<proteinExistence type="predicted"/>
<reference evidence="2" key="2">
    <citation type="submission" date="2020-10" db="UniProtKB">
        <authorList>
            <consortium name="WormBaseParasite"/>
        </authorList>
    </citation>
    <scope>IDENTIFICATION</scope>
</reference>
<name>A0A7E4VE83_PANRE</name>
<organism evidence="1 2">
    <name type="scientific">Panagrellus redivivus</name>
    <name type="common">Microworm</name>
    <dbReference type="NCBI Taxonomy" id="6233"/>
    <lineage>
        <taxon>Eukaryota</taxon>
        <taxon>Metazoa</taxon>
        <taxon>Ecdysozoa</taxon>
        <taxon>Nematoda</taxon>
        <taxon>Chromadorea</taxon>
        <taxon>Rhabditida</taxon>
        <taxon>Tylenchina</taxon>
        <taxon>Panagrolaimomorpha</taxon>
        <taxon>Panagrolaimoidea</taxon>
        <taxon>Panagrolaimidae</taxon>
        <taxon>Panagrellus</taxon>
    </lineage>
</organism>
<evidence type="ECO:0000313" key="2">
    <source>
        <dbReference type="WBParaSite" id="Pan_g19827.t1"/>
    </source>
</evidence>
<accession>A0A7E4VE83</accession>
<evidence type="ECO:0000313" key="1">
    <source>
        <dbReference type="Proteomes" id="UP000492821"/>
    </source>
</evidence>
<dbReference type="AlphaFoldDB" id="A0A7E4VE83"/>
<reference evidence="1" key="1">
    <citation type="journal article" date="2013" name="Genetics">
        <title>The draft genome and transcriptome of Panagrellus redivivus are shaped by the harsh demands of a free-living lifestyle.</title>
        <authorList>
            <person name="Srinivasan J."/>
            <person name="Dillman A.R."/>
            <person name="Macchietto M.G."/>
            <person name="Heikkinen L."/>
            <person name="Lakso M."/>
            <person name="Fracchia K.M."/>
            <person name="Antoshechkin I."/>
            <person name="Mortazavi A."/>
            <person name="Wong G."/>
            <person name="Sternberg P.W."/>
        </authorList>
    </citation>
    <scope>NUCLEOTIDE SEQUENCE [LARGE SCALE GENOMIC DNA]</scope>
    <source>
        <strain evidence="1">MT8872</strain>
    </source>
</reference>
<protein>
    <submittedName>
        <fullName evidence="2">MATH domain-containing protein</fullName>
    </submittedName>
</protein>
<sequence>MPINGHVSHAMADRCTVRRDWIDRHPRQSTWPTPLNVSFPLFEASPAHPVPPATASMNIDHSSKPKMSVTTAYADSISFVVHRAVTNDRSNELPYYTDVKRFSPLHPFSWRVVWYAVNSICCNPADNSIGVYILTSKPVIPKWHISIDDTNIQFSSEETDELSDEFGRCHLCRYDELANLFVDDKLTVTVQANFKITVTDDEFVTGSP</sequence>
<dbReference type="WBParaSite" id="Pan_g19827.t1">
    <property type="protein sequence ID" value="Pan_g19827.t1"/>
    <property type="gene ID" value="Pan_g19827"/>
</dbReference>